<dbReference type="VEuPathDB" id="FungiDB:MELLADRAFT_109514"/>
<name>F4RWQ7_MELLP</name>
<accession>F4RWQ7</accession>
<proteinExistence type="predicted"/>
<reference evidence="3" key="1">
    <citation type="journal article" date="2011" name="Proc. Natl. Acad. Sci. U.S.A.">
        <title>Obligate biotrophy features unraveled by the genomic analysis of rust fungi.</title>
        <authorList>
            <person name="Duplessis S."/>
            <person name="Cuomo C.A."/>
            <person name="Lin Y.-C."/>
            <person name="Aerts A."/>
            <person name="Tisserant E."/>
            <person name="Veneault-Fourrey C."/>
            <person name="Joly D.L."/>
            <person name="Hacquard S."/>
            <person name="Amselem J."/>
            <person name="Cantarel B.L."/>
            <person name="Chiu R."/>
            <person name="Coutinho P.M."/>
            <person name="Feau N."/>
            <person name="Field M."/>
            <person name="Frey P."/>
            <person name="Gelhaye E."/>
            <person name="Goldberg J."/>
            <person name="Grabherr M.G."/>
            <person name="Kodira C.D."/>
            <person name="Kohler A."/>
            <person name="Kuees U."/>
            <person name="Lindquist E.A."/>
            <person name="Lucas S.M."/>
            <person name="Mago R."/>
            <person name="Mauceli E."/>
            <person name="Morin E."/>
            <person name="Murat C."/>
            <person name="Pangilinan J.L."/>
            <person name="Park R."/>
            <person name="Pearson M."/>
            <person name="Quesneville H."/>
            <person name="Rouhier N."/>
            <person name="Sakthikumar S."/>
            <person name="Salamov A.A."/>
            <person name="Schmutz J."/>
            <person name="Selles B."/>
            <person name="Shapiro H."/>
            <person name="Tanguay P."/>
            <person name="Tuskan G.A."/>
            <person name="Henrissat B."/>
            <person name="Van de Peer Y."/>
            <person name="Rouze P."/>
            <person name="Ellis J.G."/>
            <person name="Dodds P.N."/>
            <person name="Schein J.E."/>
            <person name="Zhong S."/>
            <person name="Hamelin R.C."/>
            <person name="Grigoriev I.V."/>
            <person name="Szabo L.J."/>
            <person name="Martin F."/>
        </authorList>
    </citation>
    <scope>NUCLEOTIDE SEQUENCE [LARGE SCALE GENOMIC DNA]</scope>
    <source>
        <strain evidence="3">98AG31 / pathotype 3-4-7</strain>
    </source>
</reference>
<dbReference type="AlphaFoldDB" id="F4RWQ7"/>
<dbReference type="RefSeq" id="XP_007413648.1">
    <property type="nucleotide sequence ID" value="XM_007413586.1"/>
</dbReference>
<protein>
    <submittedName>
        <fullName evidence="2">Uncharacterized protein</fullName>
    </submittedName>
</protein>
<feature type="region of interest" description="Disordered" evidence="1">
    <location>
        <begin position="47"/>
        <end position="183"/>
    </location>
</feature>
<dbReference type="EMBL" id="GL883126">
    <property type="protein sequence ID" value="EGG03188.1"/>
    <property type="molecule type" value="Genomic_DNA"/>
</dbReference>
<gene>
    <name evidence="2" type="ORF">MELLADRAFT_109514</name>
</gene>
<dbReference type="HOGENOM" id="CLU_1496553_0_0_1"/>
<evidence type="ECO:0000256" key="1">
    <source>
        <dbReference type="SAM" id="MobiDB-lite"/>
    </source>
</evidence>
<evidence type="ECO:0000313" key="3">
    <source>
        <dbReference type="Proteomes" id="UP000001072"/>
    </source>
</evidence>
<keyword evidence="3" id="KW-1185">Reference proteome</keyword>
<evidence type="ECO:0000313" key="2">
    <source>
        <dbReference type="EMBL" id="EGG03188.1"/>
    </source>
</evidence>
<dbReference type="Proteomes" id="UP000001072">
    <property type="component" value="Unassembled WGS sequence"/>
</dbReference>
<feature type="compositionally biased region" description="Polar residues" evidence="1">
    <location>
        <begin position="112"/>
        <end position="129"/>
    </location>
</feature>
<organism evidence="3">
    <name type="scientific">Melampsora larici-populina (strain 98AG31 / pathotype 3-4-7)</name>
    <name type="common">Poplar leaf rust fungus</name>
    <dbReference type="NCBI Taxonomy" id="747676"/>
    <lineage>
        <taxon>Eukaryota</taxon>
        <taxon>Fungi</taxon>
        <taxon>Dikarya</taxon>
        <taxon>Basidiomycota</taxon>
        <taxon>Pucciniomycotina</taxon>
        <taxon>Pucciniomycetes</taxon>
        <taxon>Pucciniales</taxon>
        <taxon>Melampsoraceae</taxon>
        <taxon>Melampsora</taxon>
    </lineage>
</organism>
<sequence length="183" mass="20054">MADIGVRNPVIERLAERDVLRKNDDMYLDNPYAFTGKKCFIDPLDGSNWEGRASKWDDPSKSDAKDDKLEPSKSTQSVRSAMWAQTRSESHENAQAGRSTPVAYHPYAQPIAQPQSFMAHPQNDQNRGQGNYRGRNFIANFRATRGSRGRGGGKRGGAGGSKETDNPAQSGTGGQGGEQNPRQ</sequence>
<feature type="compositionally biased region" description="Basic and acidic residues" evidence="1">
    <location>
        <begin position="52"/>
        <end position="71"/>
    </location>
</feature>
<dbReference type="InParanoid" id="F4RWQ7"/>
<dbReference type="GeneID" id="18923783"/>
<feature type="compositionally biased region" description="Polar residues" evidence="1">
    <location>
        <begin position="72"/>
        <end position="87"/>
    </location>
</feature>
<dbReference type="KEGG" id="mlr:MELLADRAFT_109514"/>